<dbReference type="AlphaFoldDB" id="A0A024UR41"/>
<dbReference type="PANTHER" id="PTHR24089">
    <property type="entry name" value="SOLUTE CARRIER FAMILY 25"/>
    <property type="match status" value="1"/>
</dbReference>
<name>A0A024UR41_9STRA</name>
<evidence type="ECO:0000256" key="5">
    <source>
        <dbReference type="ARBA" id="ARBA00023136"/>
    </source>
</evidence>
<comment type="similarity">
    <text evidence="7">Belongs to the mitochondrial carrier (TC 2.A.29) family.</text>
</comment>
<sequence>MSSPTAWEGVVAGSVAGGLTRVIAAPLDLLKIRFQVQVGVKSTKFPRHYMSLVHALSTIYREEGLRTFWRGNVAATLLWVSYSGVQFGTYQALRNVLVDVDGDGHDGNHWALNSLIGATSGVVATVSTYPFDRCRTVISSQGVPKVYHNMRHFFAASIQREGIKGGLFKGLGPTVSQIIPYMGLSFGIYTTLNEVTSSSTQSRFRWMLQTVGNGAIAGFVSKLLVYPLDTIKKRMQMQGVPRHIDYGYIIPSYSSSLQCGRDIFRHEGLQGLYKGTIPSLIKSMLTHSCTFTIYEFTAHSLHCLNVLSQ</sequence>
<evidence type="ECO:0000256" key="6">
    <source>
        <dbReference type="PROSITE-ProRule" id="PRU00282"/>
    </source>
</evidence>
<feature type="repeat" description="Solcar" evidence="6">
    <location>
        <begin position="205"/>
        <end position="300"/>
    </location>
</feature>
<keyword evidence="4" id="KW-0677">Repeat</keyword>
<organism evidence="8">
    <name type="scientific">Aphanomyces invadans</name>
    <dbReference type="NCBI Taxonomy" id="157072"/>
    <lineage>
        <taxon>Eukaryota</taxon>
        <taxon>Sar</taxon>
        <taxon>Stramenopiles</taxon>
        <taxon>Oomycota</taxon>
        <taxon>Saprolegniomycetes</taxon>
        <taxon>Saprolegniales</taxon>
        <taxon>Verrucalvaceae</taxon>
        <taxon>Aphanomyces</taxon>
    </lineage>
</organism>
<comment type="subcellular location">
    <subcellularLocation>
        <location evidence="1">Membrane</location>
        <topology evidence="1">Multi-pass membrane protein</topology>
    </subcellularLocation>
</comment>
<keyword evidence="5 6" id="KW-0472">Membrane</keyword>
<proteinExistence type="inferred from homology"/>
<evidence type="ECO:0000256" key="7">
    <source>
        <dbReference type="RuleBase" id="RU000488"/>
    </source>
</evidence>
<dbReference type="GeneID" id="20078234"/>
<feature type="repeat" description="Solcar" evidence="6">
    <location>
        <begin position="108"/>
        <end position="195"/>
    </location>
</feature>
<dbReference type="GO" id="GO:0055085">
    <property type="term" value="P:transmembrane transport"/>
    <property type="evidence" value="ECO:0007669"/>
    <property type="project" value="InterPro"/>
</dbReference>
<dbReference type="RefSeq" id="XP_008862455.1">
    <property type="nucleotide sequence ID" value="XM_008864233.1"/>
</dbReference>
<feature type="repeat" description="Solcar" evidence="6">
    <location>
        <begin position="4"/>
        <end position="96"/>
    </location>
</feature>
<reference evidence="8" key="1">
    <citation type="submission" date="2013-12" db="EMBL/GenBank/DDBJ databases">
        <title>The Genome Sequence of Aphanomyces invadans NJM9701.</title>
        <authorList>
            <consortium name="The Broad Institute Genomics Platform"/>
            <person name="Russ C."/>
            <person name="Tyler B."/>
            <person name="van West P."/>
            <person name="Dieguez-Uribeondo J."/>
            <person name="Young S.K."/>
            <person name="Zeng Q."/>
            <person name="Gargeya S."/>
            <person name="Fitzgerald M."/>
            <person name="Abouelleil A."/>
            <person name="Alvarado L."/>
            <person name="Chapman S.B."/>
            <person name="Gainer-Dewar J."/>
            <person name="Goldberg J."/>
            <person name="Griggs A."/>
            <person name="Gujja S."/>
            <person name="Hansen M."/>
            <person name="Howarth C."/>
            <person name="Imamovic A."/>
            <person name="Ireland A."/>
            <person name="Larimer J."/>
            <person name="McCowan C."/>
            <person name="Murphy C."/>
            <person name="Pearson M."/>
            <person name="Poon T.W."/>
            <person name="Priest M."/>
            <person name="Roberts A."/>
            <person name="Saif S."/>
            <person name="Shea T."/>
            <person name="Sykes S."/>
            <person name="Wortman J."/>
            <person name="Nusbaum C."/>
            <person name="Birren B."/>
        </authorList>
    </citation>
    <scope>NUCLEOTIDE SEQUENCE [LARGE SCALE GENOMIC DNA]</scope>
    <source>
        <strain evidence="8">NJM9701</strain>
    </source>
</reference>
<dbReference type="EMBL" id="KI913953">
    <property type="protein sequence ID" value="ETW08650.1"/>
    <property type="molecule type" value="Genomic_DNA"/>
</dbReference>
<evidence type="ECO:0000256" key="4">
    <source>
        <dbReference type="ARBA" id="ARBA00022737"/>
    </source>
</evidence>
<keyword evidence="3 6" id="KW-0812">Transmembrane</keyword>
<dbReference type="SUPFAM" id="SSF103506">
    <property type="entry name" value="Mitochondrial carrier"/>
    <property type="match status" value="1"/>
</dbReference>
<evidence type="ECO:0000256" key="2">
    <source>
        <dbReference type="ARBA" id="ARBA00022448"/>
    </source>
</evidence>
<evidence type="ECO:0008006" key="9">
    <source>
        <dbReference type="Google" id="ProtNLM"/>
    </source>
</evidence>
<dbReference type="STRING" id="157072.A0A024UR41"/>
<dbReference type="PROSITE" id="PS50920">
    <property type="entry name" value="SOLCAR"/>
    <property type="match status" value="3"/>
</dbReference>
<dbReference type="Gene3D" id="1.50.40.10">
    <property type="entry name" value="Mitochondrial carrier domain"/>
    <property type="match status" value="1"/>
</dbReference>
<dbReference type="InterPro" id="IPR023395">
    <property type="entry name" value="MCP_dom_sf"/>
</dbReference>
<accession>A0A024UR41</accession>
<dbReference type="VEuPathDB" id="FungiDB:H310_01184"/>
<dbReference type="OrthoDB" id="18574at2759"/>
<evidence type="ECO:0000313" key="8">
    <source>
        <dbReference type="EMBL" id="ETW08650.1"/>
    </source>
</evidence>
<protein>
    <recommendedName>
        <fullName evidence="9">Mitochondrial thiamine pyrophosphate carrier 1</fullName>
    </recommendedName>
</protein>
<dbReference type="Pfam" id="PF00153">
    <property type="entry name" value="Mito_carr"/>
    <property type="match status" value="3"/>
</dbReference>
<dbReference type="InterPro" id="IPR018108">
    <property type="entry name" value="MCP_transmembrane"/>
</dbReference>
<dbReference type="eggNOG" id="KOG0752">
    <property type="taxonomic scope" value="Eukaryota"/>
</dbReference>
<gene>
    <name evidence="8" type="ORF">H310_01184</name>
</gene>
<evidence type="ECO:0000256" key="1">
    <source>
        <dbReference type="ARBA" id="ARBA00004141"/>
    </source>
</evidence>
<dbReference type="InterPro" id="IPR002067">
    <property type="entry name" value="MCP"/>
</dbReference>
<evidence type="ECO:0000256" key="3">
    <source>
        <dbReference type="ARBA" id="ARBA00022692"/>
    </source>
</evidence>
<dbReference type="GO" id="GO:0016020">
    <property type="term" value="C:membrane"/>
    <property type="evidence" value="ECO:0007669"/>
    <property type="project" value="UniProtKB-SubCell"/>
</dbReference>
<keyword evidence="2 7" id="KW-0813">Transport</keyword>
<dbReference type="PRINTS" id="PR00926">
    <property type="entry name" value="MITOCARRIER"/>
</dbReference>